<dbReference type="Proteomes" id="UP000663720">
    <property type="component" value="Chromosome"/>
</dbReference>
<keyword evidence="1" id="KW-0051">Antiviral defense</keyword>
<organism evidence="3 4">
    <name type="scientific">Desulfonema limicola</name>
    <dbReference type="NCBI Taxonomy" id="45656"/>
    <lineage>
        <taxon>Bacteria</taxon>
        <taxon>Pseudomonadati</taxon>
        <taxon>Thermodesulfobacteriota</taxon>
        <taxon>Desulfobacteria</taxon>
        <taxon>Desulfobacterales</taxon>
        <taxon>Desulfococcaceae</taxon>
        <taxon>Desulfonema</taxon>
    </lineage>
</organism>
<dbReference type="PANTHER" id="PTHR36700:SF1">
    <property type="entry name" value="CRISPR SYSTEM CMR SUBUNIT CMR4"/>
    <property type="match status" value="1"/>
</dbReference>
<accession>A0A975GGF3</accession>
<dbReference type="InterPro" id="IPR013410">
    <property type="entry name" value="CRISPR-assoc_RAMP_Cmr4"/>
</dbReference>
<dbReference type="GO" id="GO:0051607">
    <property type="term" value="P:defense response to virus"/>
    <property type="evidence" value="ECO:0007669"/>
    <property type="project" value="UniProtKB-KW"/>
</dbReference>
<dbReference type="RefSeq" id="WP_207691928.1">
    <property type="nucleotide sequence ID" value="NZ_CP061799.1"/>
</dbReference>
<gene>
    <name evidence="3" type="ORF">dnl_25570</name>
</gene>
<evidence type="ECO:0000259" key="2">
    <source>
        <dbReference type="Pfam" id="PF03787"/>
    </source>
</evidence>
<dbReference type="EMBL" id="CP061799">
    <property type="protein sequence ID" value="QTA80261.1"/>
    <property type="molecule type" value="Genomic_DNA"/>
</dbReference>
<reference evidence="3" key="1">
    <citation type="journal article" date="2021" name="Microb. Physiol.">
        <title>Proteogenomic Insights into the Physiology of Marine, Sulfate-Reducing, Filamentous Desulfonema limicola and Desulfonema magnum.</title>
        <authorList>
            <person name="Schnaars V."/>
            <person name="Wohlbrand L."/>
            <person name="Scheve S."/>
            <person name="Hinrichs C."/>
            <person name="Reinhardt R."/>
            <person name="Rabus R."/>
        </authorList>
    </citation>
    <scope>NUCLEOTIDE SEQUENCE</scope>
    <source>
        <strain evidence="3">5ac10</strain>
    </source>
</reference>
<dbReference type="AlphaFoldDB" id="A0A975GGF3"/>
<evidence type="ECO:0000313" key="3">
    <source>
        <dbReference type="EMBL" id="QTA80261.1"/>
    </source>
</evidence>
<dbReference type="InterPro" id="IPR005537">
    <property type="entry name" value="RAMP_III_fam"/>
</dbReference>
<feature type="domain" description="CRISPR type III-associated protein" evidence="2">
    <location>
        <begin position="10"/>
        <end position="301"/>
    </location>
</feature>
<dbReference type="NCBIfam" id="TIGR02580">
    <property type="entry name" value="cas_RAMP_Cmr4"/>
    <property type="match status" value="1"/>
</dbReference>
<evidence type="ECO:0000256" key="1">
    <source>
        <dbReference type="ARBA" id="ARBA00023118"/>
    </source>
</evidence>
<protein>
    <submittedName>
        <fullName evidence="3">CRISPR type III-B/RAMP module RAMP protein Cmr4</fullName>
    </submittedName>
</protein>
<proteinExistence type="predicted"/>
<sequence>MFKASKIMFLYTESSIHPGAGDSTGVVDLPIQREIHTQLPIIQGSELKGALREYFEKKYSQNNTEVNLIFGKPSDSLGTGAGGALGFSMSKIVLFPLASLKGVFAYVTCPMCLESLRQDMNSTASTNLAGSGLDNIPLPGENTALVPKGSDSVSINGKIVLSEFPFDCIENDNLGTIAKWLSERLPGDNKYFKDKLYKKTGNKIQSNLVLIQDDIFKDLLQIKTEVVHRNVLDDKGISKNLWTEENLPADTLLFSMLYAADPYEESEKIKTAADVAGYLENEKLSSFIIGGNQTVGRGWVSVTFA</sequence>
<name>A0A975GGF3_9BACT</name>
<evidence type="ECO:0000313" key="4">
    <source>
        <dbReference type="Proteomes" id="UP000663720"/>
    </source>
</evidence>
<keyword evidence="4" id="KW-1185">Reference proteome</keyword>
<dbReference type="Pfam" id="PF03787">
    <property type="entry name" value="RAMPs"/>
    <property type="match status" value="1"/>
</dbReference>
<dbReference type="PANTHER" id="PTHR36700">
    <property type="entry name" value="CRISPR SYSTEM CMR SUBUNIT CMR4"/>
    <property type="match status" value="1"/>
</dbReference>
<dbReference type="KEGG" id="dli:dnl_25570"/>